<keyword evidence="9 10" id="KW-0413">Isomerase</keyword>
<dbReference type="Pfam" id="PF00293">
    <property type="entry name" value="NUDIX"/>
    <property type="match status" value="1"/>
</dbReference>
<sequence length="183" mass="20257">MTDTTELVVLCDIHGTPTGTAPKATVHTAETPLHLAFSCYVLDLEGRLLLTRRALGKATWPGIWTNSFCGHPGPGEATDAALMRRASQELGLPNGALFDVQPALPDYSYRAVDASRVVEWEICPVFVARLRDPALLNPRPEEVEEFEWVPVSEAVERARTRPEALSPWMVEQLTDPRLLELLS</sequence>
<evidence type="ECO:0000256" key="10">
    <source>
        <dbReference type="HAMAP-Rule" id="MF_00202"/>
    </source>
</evidence>
<dbReference type="InterPro" id="IPR015797">
    <property type="entry name" value="NUDIX_hydrolase-like_dom_sf"/>
</dbReference>
<dbReference type="SUPFAM" id="SSF55811">
    <property type="entry name" value="Nudix"/>
    <property type="match status" value="1"/>
</dbReference>
<evidence type="ECO:0000256" key="3">
    <source>
        <dbReference type="ARBA" id="ARBA00012057"/>
    </source>
</evidence>
<dbReference type="InterPro" id="IPR056375">
    <property type="entry name" value="Idi_bact"/>
</dbReference>
<organism evidence="13 14">
    <name type="scientific">Corynebacterium canis</name>
    <dbReference type="NCBI Taxonomy" id="679663"/>
    <lineage>
        <taxon>Bacteria</taxon>
        <taxon>Bacillati</taxon>
        <taxon>Actinomycetota</taxon>
        <taxon>Actinomycetes</taxon>
        <taxon>Mycobacteriales</taxon>
        <taxon>Corynebacteriaceae</taxon>
        <taxon>Corynebacterium</taxon>
    </lineage>
</organism>
<dbReference type="NCBIfam" id="NF002995">
    <property type="entry name" value="PRK03759.1"/>
    <property type="match status" value="1"/>
</dbReference>
<dbReference type="PANTHER" id="PTHR10885">
    <property type="entry name" value="ISOPENTENYL-DIPHOSPHATE DELTA-ISOMERASE"/>
    <property type="match status" value="1"/>
</dbReference>
<comment type="caution">
    <text evidence="13">The sequence shown here is derived from an EMBL/GenBank/DDBJ whole genome shotgun (WGS) entry which is preliminary data.</text>
</comment>
<comment type="function">
    <text evidence="10">Catalyzes the 1,3-allylic rearrangement of the homoallylic substrate isopentenyl (IPP) to its highly electrophilic allylic isomer, dimethylallyl diphosphate (DMAPP).</text>
</comment>
<dbReference type="PIRSF" id="PIRSF018427">
    <property type="entry name" value="Isopntndiph_ism"/>
    <property type="match status" value="1"/>
</dbReference>
<protein>
    <recommendedName>
        <fullName evidence="3 10">Isopentenyl-diphosphate Delta-isomerase</fullName>
        <shortName evidence="10">IPP isomerase</shortName>
        <ecNumber evidence="3 10">5.3.3.2</ecNumber>
    </recommendedName>
    <alternativeName>
        <fullName evidence="10">IPP:DMAPP isomerase</fullName>
    </alternativeName>
    <alternativeName>
        <fullName evidence="10">Isopentenyl pyrophosphate isomerase</fullName>
    </alternativeName>
</protein>
<feature type="binding site" evidence="10">
    <location>
        <position position="71"/>
    </location>
    <ligand>
        <name>Mn(2+)</name>
        <dbReference type="ChEBI" id="CHEBI:29035"/>
    </ligand>
</feature>
<keyword evidence="5 10" id="KW-0479">Metal-binding</keyword>
<dbReference type="GO" id="GO:0005737">
    <property type="term" value="C:cytoplasm"/>
    <property type="evidence" value="ECO:0007669"/>
    <property type="project" value="UniProtKB-SubCell"/>
</dbReference>
<dbReference type="PROSITE" id="PS51462">
    <property type="entry name" value="NUDIX"/>
    <property type="match status" value="1"/>
</dbReference>
<comment type="similarity">
    <text evidence="2 10">Belongs to the IPP isomerase type 1 family.</text>
</comment>
<feature type="binding site" evidence="10">
    <location>
        <position position="119"/>
    </location>
    <ligand>
        <name>Mn(2+)</name>
        <dbReference type="ChEBI" id="CHEBI:29035"/>
    </ligand>
</feature>
<evidence type="ECO:0000256" key="8">
    <source>
        <dbReference type="ARBA" id="ARBA00023229"/>
    </source>
</evidence>
<dbReference type="GO" id="GO:0050992">
    <property type="term" value="P:dimethylallyl diphosphate biosynthetic process"/>
    <property type="evidence" value="ECO:0007669"/>
    <property type="project" value="UniProtKB-UniRule"/>
</dbReference>
<evidence type="ECO:0000256" key="2">
    <source>
        <dbReference type="ARBA" id="ARBA00007579"/>
    </source>
</evidence>
<evidence type="ECO:0000256" key="11">
    <source>
        <dbReference type="PIRSR" id="PIRSR018427-1"/>
    </source>
</evidence>
<dbReference type="InterPro" id="IPR011876">
    <property type="entry name" value="IsopentenylPP_isomerase_typ1"/>
</dbReference>
<comment type="cofactor">
    <cofactor evidence="10">
        <name>Mg(2+)</name>
        <dbReference type="ChEBI" id="CHEBI:18420"/>
    </cofactor>
    <text evidence="10">Binds 1 Mg(2+) ion per subunit. The magnesium ion binds only when substrate is bound.</text>
</comment>
<name>A0A5C5UQR4_9CORY</name>
<reference evidence="13 14" key="1">
    <citation type="submission" date="2019-08" db="EMBL/GenBank/DDBJ databases">
        <authorList>
            <person name="Lei W."/>
        </authorList>
    </citation>
    <scope>NUCLEOTIDE SEQUENCE [LARGE SCALE GENOMIC DNA]</scope>
    <source>
        <strain evidence="13 14">CCUG 58627</strain>
    </source>
</reference>
<dbReference type="EC" id="5.3.3.2" evidence="3 10"/>
<comment type="subcellular location">
    <subcellularLocation>
        <location evidence="10">Cytoplasm</location>
    </subcellularLocation>
</comment>
<dbReference type="RefSeq" id="WP_146323602.1">
    <property type="nucleotide sequence ID" value="NZ_BAABLR010000014.1"/>
</dbReference>
<feature type="binding site" evidence="10">
    <location>
        <position position="27"/>
    </location>
    <ligand>
        <name>Mn(2+)</name>
        <dbReference type="ChEBI" id="CHEBI:29035"/>
    </ligand>
</feature>
<comment type="cofactor">
    <cofactor evidence="10">
        <name>Mn(2+)</name>
        <dbReference type="ChEBI" id="CHEBI:29035"/>
    </cofactor>
    <text evidence="10">Binds 1 Mn(2+) ion per subunit.</text>
</comment>
<dbReference type="GO" id="GO:0008299">
    <property type="term" value="P:isoprenoid biosynthetic process"/>
    <property type="evidence" value="ECO:0007669"/>
    <property type="project" value="UniProtKB-UniRule"/>
</dbReference>
<evidence type="ECO:0000256" key="4">
    <source>
        <dbReference type="ARBA" id="ARBA00022490"/>
    </source>
</evidence>
<evidence type="ECO:0000256" key="1">
    <source>
        <dbReference type="ARBA" id="ARBA00004826"/>
    </source>
</evidence>
<feature type="binding site" evidence="10">
    <location>
        <position position="121"/>
    </location>
    <ligand>
        <name>Mn(2+)</name>
        <dbReference type="ChEBI" id="CHEBI:29035"/>
    </ligand>
</feature>
<dbReference type="InterPro" id="IPR000086">
    <property type="entry name" value="NUDIX_hydrolase_dom"/>
</dbReference>
<feature type="active site" evidence="10 11">
    <location>
        <position position="69"/>
    </location>
</feature>
<dbReference type="Gene3D" id="3.90.79.10">
    <property type="entry name" value="Nucleoside Triphosphate Pyrophosphohydrolase"/>
    <property type="match status" value="1"/>
</dbReference>
<dbReference type="CDD" id="cd02885">
    <property type="entry name" value="NUDIX_IPP_Isomerase"/>
    <property type="match status" value="1"/>
</dbReference>
<evidence type="ECO:0000259" key="12">
    <source>
        <dbReference type="PROSITE" id="PS51462"/>
    </source>
</evidence>
<dbReference type="OrthoDB" id="9809458at2"/>
<feature type="domain" description="Nudix hydrolase" evidence="12">
    <location>
        <begin position="32"/>
        <end position="171"/>
    </location>
</feature>
<dbReference type="NCBIfam" id="TIGR02150">
    <property type="entry name" value="IPP_isom_1"/>
    <property type="match status" value="1"/>
</dbReference>
<keyword evidence="7 10" id="KW-0464">Manganese</keyword>
<evidence type="ECO:0000256" key="6">
    <source>
        <dbReference type="ARBA" id="ARBA00022842"/>
    </source>
</evidence>
<feature type="binding site" evidence="10">
    <location>
        <position position="34"/>
    </location>
    <ligand>
        <name>Mn(2+)</name>
        <dbReference type="ChEBI" id="CHEBI:29035"/>
    </ligand>
</feature>
<comment type="pathway">
    <text evidence="1 10">Isoprenoid biosynthesis; dimethylallyl diphosphate biosynthesis; dimethylallyl diphosphate from isopentenyl diphosphate: step 1/1.</text>
</comment>
<evidence type="ECO:0000256" key="5">
    <source>
        <dbReference type="ARBA" id="ARBA00022723"/>
    </source>
</evidence>
<dbReference type="GO" id="GO:0046872">
    <property type="term" value="F:metal ion binding"/>
    <property type="evidence" value="ECO:0007669"/>
    <property type="project" value="UniProtKB-KW"/>
</dbReference>
<evidence type="ECO:0000313" key="13">
    <source>
        <dbReference type="EMBL" id="TWT28516.1"/>
    </source>
</evidence>
<keyword evidence="6 10" id="KW-0460">Magnesium</keyword>
<dbReference type="AlphaFoldDB" id="A0A5C5UQR4"/>
<feature type="binding site" evidence="10">
    <location>
        <position position="89"/>
    </location>
    <ligand>
        <name>Mg(2+)</name>
        <dbReference type="ChEBI" id="CHEBI:18420"/>
    </ligand>
</feature>
<evidence type="ECO:0000313" key="14">
    <source>
        <dbReference type="Proteomes" id="UP000320791"/>
    </source>
</evidence>
<keyword evidence="4 10" id="KW-0963">Cytoplasm</keyword>
<evidence type="ECO:0000256" key="9">
    <source>
        <dbReference type="ARBA" id="ARBA00023235"/>
    </source>
</evidence>
<dbReference type="EMBL" id="VOHM01000004">
    <property type="protein sequence ID" value="TWT28516.1"/>
    <property type="molecule type" value="Genomic_DNA"/>
</dbReference>
<dbReference type="HAMAP" id="MF_00202">
    <property type="entry name" value="Idi"/>
    <property type="match status" value="1"/>
</dbReference>
<comment type="catalytic activity">
    <reaction evidence="10">
        <text>isopentenyl diphosphate = dimethylallyl diphosphate</text>
        <dbReference type="Rhea" id="RHEA:23284"/>
        <dbReference type="ChEBI" id="CHEBI:57623"/>
        <dbReference type="ChEBI" id="CHEBI:128769"/>
        <dbReference type="EC" id="5.3.3.2"/>
    </reaction>
</comment>
<dbReference type="UniPathway" id="UPA00059">
    <property type="reaction ID" value="UER00104"/>
</dbReference>
<gene>
    <name evidence="10" type="primary">idi</name>
    <name evidence="13" type="ORF">FRX94_02805</name>
</gene>
<evidence type="ECO:0000256" key="7">
    <source>
        <dbReference type="ARBA" id="ARBA00023211"/>
    </source>
</evidence>
<dbReference type="PANTHER" id="PTHR10885:SF0">
    <property type="entry name" value="ISOPENTENYL-DIPHOSPHATE DELTA-ISOMERASE"/>
    <property type="match status" value="1"/>
</dbReference>
<feature type="active site" evidence="10 11">
    <location>
        <position position="121"/>
    </location>
</feature>
<keyword evidence="8 10" id="KW-0414">Isoprene biosynthesis</keyword>
<dbReference type="Proteomes" id="UP000320791">
    <property type="component" value="Unassembled WGS sequence"/>
</dbReference>
<accession>A0A5C5UQR4</accession>
<proteinExistence type="inferred from homology"/>
<keyword evidence="14" id="KW-1185">Reference proteome</keyword>
<dbReference type="GO" id="GO:0004452">
    <property type="term" value="F:isopentenyl-diphosphate delta-isomerase activity"/>
    <property type="evidence" value="ECO:0007669"/>
    <property type="project" value="UniProtKB-UniRule"/>
</dbReference>